<evidence type="ECO:0000256" key="2">
    <source>
        <dbReference type="SAM" id="MobiDB-lite"/>
    </source>
</evidence>
<dbReference type="EMBL" id="CAGKOT010000086">
    <property type="protein sequence ID" value="CAB5394024.1"/>
    <property type="molecule type" value="Genomic_DNA"/>
</dbReference>
<organism evidence="4 5">
    <name type="scientific">Rhizophagus irregularis</name>
    <dbReference type="NCBI Taxonomy" id="588596"/>
    <lineage>
        <taxon>Eukaryota</taxon>
        <taxon>Fungi</taxon>
        <taxon>Fungi incertae sedis</taxon>
        <taxon>Mucoromycota</taxon>
        <taxon>Glomeromycotina</taxon>
        <taxon>Glomeromycetes</taxon>
        <taxon>Glomerales</taxon>
        <taxon>Glomeraceae</taxon>
        <taxon>Rhizophagus</taxon>
    </lineage>
</organism>
<evidence type="ECO:0000256" key="1">
    <source>
        <dbReference type="ARBA" id="ARBA00010876"/>
    </source>
</evidence>
<dbReference type="AlphaFoldDB" id="A0A915ZX16"/>
<evidence type="ECO:0000259" key="3">
    <source>
        <dbReference type="Pfam" id="PF00849"/>
    </source>
</evidence>
<sequence length="394" mass="45320">MKPNHFHEKEVSKRSKRGENNQSKMRHSYNPDSVNLIILLLINDDESDMRLDRYLHLRTNLPTSTIQKKIRKNEIKLKPLAHENEELDSNEMRIKKTKTLSYKVRPGDVVLVRSTDLYKEAKLVRPTRLAIKSFSENEIESIRSMIVYKDDEIIVINKPQGLATQGGPKTLKHVDGLLHALQFDYPDPPRLVHRLDKNTTGALVLGRTRSAAGKLSHLFRESTIEKMYVAIVTKFLPRNLSHTKISIPIRYGGKPPFEKVTCILDKESSLMANCKTAITYYQVIAGTGNYSLLRLYPQTGRKHQLRSHCAYVLKAPILGDDKYRLDKIDKTSTRSETSFEPMYLHLNRLVIHNWRTKEGNLTKSIEITVPLPAYFKKKSEEFFGINAEADILIE</sequence>
<dbReference type="Pfam" id="PF00849">
    <property type="entry name" value="PseudoU_synth_2"/>
    <property type="match status" value="1"/>
</dbReference>
<feature type="region of interest" description="Disordered" evidence="2">
    <location>
        <begin position="1"/>
        <end position="28"/>
    </location>
</feature>
<dbReference type="VEuPathDB" id="FungiDB:RhiirFUN_008597"/>
<dbReference type="OrthoDB" id="428658at2759"/>
<gene>
    <name evidence="4" type="ORF">CHRIB12_LOCUS23133</name>
</gene>
<dbReference type="InterPro" id="IPR050188">
    <property type="entry name" value="RluA_PseudoU_synthase"/>
</dbReference>
<dbReference type="PANTHER" id="PTHR21600">
    <property type="entry name" value="MITOCHONDRIAL RNA PSEUDOURIDINE SYNTHASE"/>
    <property type="match status" value="1"/>
</dbReference>
<dbReference type="PROSITE" id="PS01129">
    <property type="entry name" value="PSI_RLU"/>
    <property type="match status" value="1"/>
</dbReference>
<comment type="caution">
    <text evidence="4">The sequence shown here is derived from an EMBL/GenBank/DDBJ whole genome shotgun (WGS) entry which is preliminary data.</text>
</comment>
<dbReference type="PANTHER" id="PTHR21600:SF87">
    <property type="entry name" value="RNA PSEUDOURIDYLATE SYNTHASE DOMAIN-CONTAINING PROTEIN 1"/>
    <property type="match status" value="1"/>
</dbReference>
<reference evidence="4" key="1">
    <citation type="submission" date="2020-05" db="EMBL/GenBank/DDBJ databases">
        <authorList>
            <person name="Rincon C."/>
            <person name="Sanders R I."/>
            <person name="Robbins C."/>
            <person name="Chaturvedi A."/>
        </authorList>
    </citation>
    <scope>NUCLEOTIDE SEQUENCE</scope>
    <source>
        <strain evidence="4">CHB12</strain>
    </source>
</reference>
<comment type="similarity">
    <text evidence="1">Belongs to the pseudouridine synthase RluA family.</text>
</comment>
<accession>A0A915ZX16</accession>
<evidence type="ECO:0000313" key="5">
    <source>
        <dbReference type="Proteomes" id="UP000684084"/>
    </source>
</evidence>
<protein>
    <recommendedName>
        <fullName evidence="3">Pseudouridine synthase RsuA/RluA-like domain-containing protein</fullName>
    </recommendedName>
</protein>
<feature type="compositionally biased region" description="Basic and acidic residues" evidence="2">
    <location>
        <begin position="1"/>
        <end position="19"/>
    </location>
</feature>
<dbReference type="Proteomes" id="UP000684084">
    <property type="component" value="Unassembled WGS sequence"/>
</dbReference>
<dbReference type="InterPro" id="IPR006224">
    <property type="entry name" value="PsdUridine_synth_RluA-like_CS"/>
</dbReference>
<feature type="domain" description="Pseudouridine synthase RsuA/RluA-like" evidence="3">
    <location>
        <begin position="153"/>
        <end position="310"/>
    </location>
</feature>
<dbReference type="GO" id="GO:0000455">
    <property type="term" value="P:enzyme-directed rRNA pseudouridine synthesis"/>
    <property type="evidence" value="ECO:0007669"/>
    <property type="project" value="TreeGrafter"/>
</dbReference>
<evidence type="ECO:0000313" key="4">
    <source>
        <dbReference type="EMBL" id="CAB5394024.1"/>
    </source>
</evidence>
<dbReference type="GO" id="GO:0009982">
    <property type="term" value="F:pseudouridine synthase activity"/>
    <property type="evidence" value="ECO:0007669"/>
    <property type="project" value="InterPro"/>
</dbReference>
<name>A0A915ZX16_9GLOM</name>
<dbReference type="InterPro" id="IPR006145">
    <property type="entry name" value="PsdUridine_synth_RsuA/RluA"/>
</dbReference>
<dbReference type="GO" id="GO:0003723">
    <property type="term" value="F:RNA binding"/>
    <property type="evidence" value="ECO:0007669"/>
    <property type="project" value="InterPro"/>
</dbReference>
<proteinExistence type="inferred from homology"/>
<dbReference type="CDD" id="cd02869">
    <property type="entry name" value="PseudoU_synth_RluA_like"/>
    <property type="match status" value="1"/>
</dbReference>